<dbReference type="GO" id="GO:0003735">
    <property type="term" value="F:structural constituent of ribosome"/>
    <property type="evidence" value="ECO:0007669"/>
    <property type="project" value="InterPro"/>
</dbReference>
<comment type="subunit">
    <text evidence="6">Component of the large ribosomal subunit. May bind IPO9 with low affinity.</text>
</comment>
<dbReference type="InterPro" id="IPR041997">
    <property type="entry name" value="Ribosomal_eL6_KOW"/>
</dbReference>
<comment type="similarity">
    <text evidence="1">Belongs to the eukaryotic ribosomal protein eL6 family.</text>
</comment>
<evidence type="ECO:0000256" key="3">
    <source>
        <dbReference type="ARBA" id="ARBA00023274"/>
    </source>
</evidence>
<keyword evidence="3" id="KW-0687">Ribonucleoprotein</keyword>
<evidence type="ECO:0000256" key="6">
    <source>
        <dbReference type="ARBA" id="ARBA00046388"/>
    </source>
</evidence>
<dbReference type="GO" id="GO:0022625">
    <property type="term" value="C:cytosolic large ribosomal subunit"/>
    <property type="evidence" value="ECO:0007669"/>
    <property type="project" value="TreeGrafter"/>
</dbReference>
<dbReference type="InterPro" id="IPR014722">
    <property type="entry name" value="Rib_uL2_dom2"/>
</dbReference>
<keyword evidence="7" id="KW-1185">Reference proteome</keyword>
<evidence type="ECO:0000256" key="5">
    <source>
        <dbReference type="ARBA" id="ARBA00035351"/>
    </source>
</evidence>
<dbReference type="GO" id="GO:0000027">
    <property type="term" value="P:ribosomal large subunit assembly"/>
    <property type="evidence" value="ECO:0007669"/>
    <property type="project" value="TreeGrafter"/>
</dbReference>
<dbReference type="GO" id="GO:0003723">
    <property type="term" value="F:RNA binding"/>
    <property type="evidence" value="ECO:0007669"/>
    <property type="project" value="TreeGrafter"/>
</dbReference>
<dbReference type="GO" id="GO:0002181">
    <property type="term" value="P:cytoplasmic translation"/>
    <property type="evidence" value="ECO:0007669"/>
    <property type="project" value="TreeGrafter"/>
</dbReference>
<dbReference type="FunFam" id="2.30.30.30:FF:000014">
    <property type="entry name" value="60S ribosomal protein L6"/>
    <property type="match status" value="1"/>
</dbReference>
<name>A0AAF3FDI1_9BILA</name>
<evidence type="ECO:0000256" key="4">
    <source>
        <dbReference type="ARBA" id="ARBA00035233"/>
    </source>
</evidence>
<keyword evidence="2" id="KW-0689">Ribosomal protein</keyword>
<evidence type="ECO:0000256" key="2">
    <source>
        <dbReference type="ARBA" id="ARBA00022980"/>
    </source>
</evidence>
<reference evidence="8" key="1">
    <citation type="submission" date="2024-02" db="UniProtKB">
        <authorList>
            <consortium name="WormBaseParasite"/>
        </authorList>
    </citation>
    <scope>IDENTIFICATION</scope>
</reference>
<evidence type="ECO:0000313" key="7">
    <source>
        <dbReference type="Proteomes" id="UP000887575"/>
    </source>
</evidence>
<dbReference type="Gene3D" id="2.30.30.30">
    <property type="match status" value="1"/>
</dbReference>
<dbReference type="InterPro" id="IPR008991">
    <property type="entry name" value="Translation_prot_SH3-like_sf"/>
</dbReference>
<dbReference type="Proteomes" id="UP000887575">
    <property type="component" value="Unassembled WGS sequence"/>
</dbReference>
<dbReference type="PANTHER" id="PTHR10715:SF0">
    <property type="entry name" value="LARGE RIBOSOMAL SUBUNIT PROTEIN EL6"/>
    <property type="match status" value="1"/>
</dbReference>
<dbReference type="Pfam" id="PF01159">
    <property type="entry name" value="Ribosomal_L6e"/>
    <property type="match status" value="1"/>
</dbReference>
<dbReference type="WBParaSite" id="MBELARI_LOCUS4668">
    <property type="protein sequence ID" value="MBELARI_LOCUS4668"/>
    <property type="gene ID" value="MBELARI_LOCUS4668"/>
</dbReference>
<evidence type="ECO:0000313" key="8">
    <source>
        <dbReference type="WBParaSite" id="MBELARI_LOCUS4668"/>
    </source>
</evidence>
<proteinExistence type="inferred from homology"/>
<evidence type="ECO:0000256" key="1">
    <source>
        <dbReference type="ARBA" id="ARBA00010592"/>
    </source>
</evidence>
<dbReference type="SUPFAM" id="SSF50104">
    <property type="entry name" value="Translation proteins SH3-like domain"/>
    <property type="match status" value="1"/>
</dbReference>
<protein>
    <recommendedName>
        <fullName evidence="4">Large ribosomal subunit protein eL6</fullName>
    </recommendedName>
    <alternativeName>
        <fullName evidence="5">60S ribosomal protein L6</fullName>
    </alternativeName>
</protein>
<sequence length="232" mass="25797">MPGKSTPRIPKNYEISPGVLRFSSARLSLPKRGTVVTKKIGGKKNGNERKVVTNKGPKLFSKVRQTTAIEGGDLTHTKLRKTITPGTVLIILAGRHKGKRVVFLKQLAKTGLLLVTGPLKLNNTPLRRIAQSFVIATKTKIDISKVKVPAHIDDEYFRRAKLNKAKGKEGEDIFAKGKEEYKVTDQRKQDQKAIDAPILAAIKSNPEHKFLFGYMGSRFALGKGQYPHKMIF</sequence>
<dbReference type="AlphaFoldDB" id="A0AAF3FDI1"/>
<dbReference type="PANTHER" id="PTHR10715">
    <property type="entry name" value="60S RIBOSOMAL PROTEIN L6"/>
    <property type="match status" value="1"/>
</dbReference>
<organism evidence="7 8">
    <name type="scientific">Mesorhabditis belari</name>
    <dbReference type="NCBI Taxonomy" id="2138241"/>
    <lineage>
        <taxon>Eukaryota</taxon>
        <taxon>Metazoa</taxon>
        <taxon>Ecdysozoa</taxon>
        <taxon>Nematoda</taxon>
        <taxon>Chromadorea</taxon>
        <taxon>Rhabditida</taxon>
        <taxon>Rhabditina</taxon>
        <taxon>Rhabditomorpha</taxon>
        <taxon>Rhabditoidea</taxon>
        <taxon>Rhabditidae</taxon>
        <taxon>Mesorhabditinae</taxon>
        <taxon>Mesorhabditis</taxon>
    </lineage>
</organism>
<dbReference type="CDD" id="cd13156">
    <property type="entry name" value="KOW_RPL6"/>
    <property type="match status" value="1"/>
</dbReference>
<dbReference type="InterPro" id="IPR000915">
    <property type="entry name" value="60S_ribosomal_eL6"/>
</dbReference>
<accession>A0AAF3FDI1</accession>